<keyword evidence="5" id="KW-0234">DNA repair</keyword>
<dbReference type="Gene3D" id="1.10.340.30">
    <property type="entry name" value="Hypothetical protein, domain 2"/>
    <property type="match status" value="1"/>
</dbReference>
<dbReference type="GO" id="GO:0006285">
    <property type="term" value="P:base-excision repair, AP site formation"/>
    <property type="evidence" value="ECO:0007669"/>
    <property type="project" value="TreeGrafter"/>
</dbReference>
<keyword evidence="4" id="KW-0227">DNA damage</keyword>
<dbReference type="RefSeq" id="WP_121376400.1">
    <property type="nucleotide sequence ID" value="NZ_RBLC01000002.1"/>
</dbReference>
<evidence type="ECO:0000256" key="4">
    <source>
        <dbReference type="ARBA" id="ARBA00022763"/>
    </source>
</evidence>
<dbReference type="GO" id="GO:0032131">
    <property type="term" value="F:alkylated DNA binding"/>
    <property type="evidence" value="ECO:0007669"/>
    <property type="project" value="TreeGrafter"/>
</dbReference>
<dbReference type="PANTHER" id="PTHR43003:SF5">
    <property type="entry name" value="DNA-3-METHYLADENINE GLYCOSYLASE"/>
    <property type="match status" value="1"/>
</dbReference>
<dbReference type="AlphaFoldDB" id="A0A495MCP0"/>
<evidence type="ECO:0000256" key="2">
    <source>
        <dbReference type="ARBA" id="ARBA00010817"/>
    </source>
</evidence>
<comment type="caution">
    <text evidence="7">The sequence shown here is derived from an EMBL/GenBank/DDBJ whole genome shotgun (WGS) entry which is preliminary data.</text>
</comment>
<dbReference type="SMART" id="SM00478">
    <property type="entry name" value="ENDO3c"/>
    <property type="match status" value="1"/>
</dbReference>
<dbReference type="Proteomes" id="UP000277579">
    <property type="component" value="Unassembled WGS sequence"/>
</dbReference>
<feature type="domain" description="HhH-GPD" evidence="6">
    <location>
        <begin position="42"/>
        <end position="199"/>
    </location>
</feature>
<gene>
    <name evidence="7" type="ORF">CLV94_2083</name>
</gene>
<dbReference type="EMBL" id="RBLC01000002">
    <property type="protein sequence ID" value="RKS23178.1"/>
    <property type="molecule type" value="Genomic_DNA"/>
</dbReference>
<dbReference type="EC" id="3.2.2.21" evidence="3"/>
<dbReference type="GO" id="GO:0032993">
    <property type="term" value="C:protein-DNA complex"/>
    <property type="evidence" value="ECO:0007669"/>
    <property type="project" value="TreeGrafter"/>
</dbReference>
<evidence type="ECO:0000256" key="1">
    <source>
        <dbReference type="ARBA" id="ARBA00000086"/>
    </source>
</evidence>
<comment type="similarity">
    <text evidence="2">Belongs to the alkylbase DNA glycosidase AlkA family.</text>
</comment>
<dbReference type="PANTHER" id="PTHR43003">
    <property type="entry name" value="DNA-3-METHYLADENINE GLYCOSYLASE"/>
    <property type="match status" value="1"/>
</dbReference>
<dbReference type="CDD" id="cd00056">
    <property type="entry name" value="ENDO3c"/>
    <property type="match status" value="1"/>
</dbReference>
<dbReference type="Pfam" id="PF00730">
    <property type="entry name" value="HhH-GPD"/>
    <property type="match status" value="1"/>
</dbReference>
<reference evidence="7 8" key="1">
    <citation type="submission" date="2018-10" db="EMBL/GenBank/DDBJ databases">
        <title>Genomic Encyclopedia of Archaeal and Bacterial Type Strains, Phase II (KMG-II): from individual species to whole genera.</title>
        <authorList>
            <person name="Goeker M."/>
        </authorList>
    </citation>
    <scope>NUCLEOTIDE SEQUENCE [LARGE SCALE GENOMIC DNA]</scope>
    <source>
        <strain evidence="7 8">DSM 29537</strain>
    </source>
</reference>
<dbReference type="InterPro" id="IPR003265">
    <property type="entry name" value="HhH-GPD_domain"/>
</dbReference>
<dbReference type="InterPro" id="IPR051912">
    <property type="entry name" value="Alkylbase_DNA_Glycosylase/TA"/>
</dbReference>
<dbReference type="Gene3D" id="1.10.1670.40">
    <property type="match status" value="1"/>
</dbReference>
<organism evidence="7 8">
    <name type="scientific">Flavobacterium endophyticum</name>
    <dbReference type="NCBI Taxonomy" id="1540163"/>
    <lineage>
        <taxon>Bacteria</taxon>
        <taxon>Pseudomonadati</taxon>
        <taxon>Bacteroidota</taxon>
        <taxon>Flavobacteriia</taxon>
        <taxon>Flavobacteriales</taxon>
        <taxon>Flavobacteriaceae</taxon>
        <taxon>Flavobacterium</taxon>
    </lineage>
</organism>
<name>A0A495MCP0_9FLAO</name>
<dbReference type="GO" id="GO:0006307">
    <property type="term" value="P:DNA alkylation repair"/>
    <property type="evidence" value="ECO:0007669"/>
    <property type="project" value="TreeGrafter"/>
</dbReference>
<dbReference type="OrthoDB" id="9785929at2"/>
<evidence type="ECO:0000313" key="8">
    <source>
        <dbReference type="Proteomes" id="UP000277579"/>
    </source>
</evidence>
<dbReference type="FunFam" id="1.10.340.30:FF:000004">
    <property type="entry name" value="DNA-3-methyladenine glycosylase II"/>
    <property type="match status" value="1"/>
</dbReference>
<protein>
    <recommendedName>
        <fullName evidence="3">DNA-3-methyladenine glycosylase II</fullName>
        <ecNumber evidence="3">3.2.2.21</ecNumber>
    </recommendedName>
</protein>
<evidence type="ECO:0000256" key="5">
    <source>
        <dbReference type="ARBA" id="ARBA00023204"/>
    </source>
</evidence>
<dbReference type="InterPro" id="IPR011257">
    <property type="entry name" value="DNA_glycosylase"/>
</dbReference>
<proteinExistence type="inferred from homology"/>
<accession>A0A495MCP0</accession>
<dbReference type="GO" id="GO:0008725">
    <property type="term" value="F:DNA-3-methyladenine glycosylase activity"/>
    <property type="evidence" value="ECO:0007669"/>
    <property type="project" value="TreeGrafter"/>
</dbReference>
<keyword evidence="8" id="KW-1185">Reference proteome</keyword>
<comment type="catalytic activity">
    <reaction evidence="1">
        <text>Hydrolysis of alkylated DNA, releasing 3-methyladenine, 3-methylguanine, 7-methylguanine and 7-methyladenine.</text>
        <dbReference type="EC" id="3.2.2.21"/>
    </reaction>
</comment>
<dbReference type="SUPFAM" id="SSF48150">
    <property type="entry name" value="DNA-glycosylase"/>
    <property type="match status" value="1"/>
</dbReference>
<evidence type="ECO:0000256" key="3">
    <source>
        <dbReference type="ARBA" id="ARBA00012000"/>
    </source>
</evidence>
<evidence type="ECO:0000313" key="7">
    <source>
        <dbReference type="EMBL" id="RKS23178.1"/>
    </source>
</evidence>
<evidence type="ECO:0000259" key="6">
    <source>
        <dbReference type="SMART" id="SM00478"/>
    </source>
</evidence>
<dbReference type="GO" id="GO:0043916">
    <property type="term" value="F:DNA-7-methylguanine glycosylase activity"/>
    <property type="evidence" value="ECO:0007669"/>
    <property type="project" value="TreeGrafter"/>
</dbReference>
<sequence>MQHHYLLHLSSDPVFKEVLQDAVPRELKKNTNLTLFLYTSIINQQLSAKVGDVIFNRFLALYDGNEPTSQQVLDTPFETLKAIGLSKSKTDYIKNVAQFDVDHGLQYEKLHEMTDDEVSRLVTSIKGIGIWSAQNLLMFGLGREDVFSADDLIIQNTMAALFGLDKSDKKKFKEDMHKLSAQWSPYRTYACLHLWQWNSKK</sequence>